<feature type="transmembrane region" description="Helical" evidence="1">
    <location>
        <begin position="94"/>
        <end position="117"/>
    </location>
</feature>
<proteinExistence type="predicted"/>
<feature type="transmembrane region" description="Helical" evidence="1">
    <location>
        <begin position="24"/>
        <end position="43"/>
    </location>
</feature>
<keyword evidence="3" id="KW-1185">Reference proteome</keyword>
<evidence type="ECO:0000313" key="2">
    <source>
        <dbReference type="EnsemblMetazoa" id="GAUT001062-PA"/>
    </source>
</evidence>
<dbReference type="EnsemblMetazoa" id="GAUT001062-RA">
    <property type="protein sequence ID" value="GAUT001062-PA"/>
    <property type="gene ID" value="GAUT001062"/>
</dbReference>
<keyword evidence="1" id="KW-0472">Membrane</keyword>
<keyword evidence="1" id="KW-0812">Transmembrane</keyword>
<reference evidence="2" key="1">
    <citation type="submission" date="2020-05" db="UniProtKB">
        <authorList>
            <consortium name="EnsemblMetazoa"/>
        </authorList>
    </citation>
    <scope>IDENTIFICATION</scope>
    <source>
        <strain evidence="2">TTRI</strain>
    </source>
</reference>
<feature type="transmembrane region" description="Helical" evidence="1">
    <location>
        <begin position="63"/>
        <end position="87"/>
    </location>
</feature>
<dbReference type="AlphaFoldDB" id="A0A1A9UDP6"/>
<evidence type="ECO:0000313" key="3">
    <source>
        <dbReference type="Proteomes" id="UP000078200"/>
    </source>
</evidence>
<keyword evidence="1" id="KW-1133">Transmembrane helix</keyword>
<dbReference type="VEuPathDB" id="VectorBase:GAUT001062"/>
<accession>A0A1A9UDP6</accession>
<dbReference type="Proteomes" id="UP000078200">
    <property type="component" value="Unassembled WGS sequence"/>
</dbReference>
<protein>
    <submittedName>
        <fullName evidence="2">Uncharacterized protein</fullName>
    </submittedName>
</protein>
<organism evidence="2 3">
    <name type="scientific">Glossina austeni</name>
    <name type="common">Savannah tsetse fly</name>
    <dbReference type="NCBI Taxonomy" id="7395"/>
    <lineage>
        <taxon>Eukaryota</taxon>
        <taxon>Metazoa</taxon>
        <taxon>Ecdysozoa</taxon>
        <taxon>Arthropoda</taxon>
        <taxon>Hexapoda</taxon>
        <taxon>Insecta</taxon>
        <taxon>Pterygota</taxon>
        <taxon>Neoptera</taxon>
        <taxon>Endopterygota</taxon>
        <taxon>Diptera</taxon>
        <taxon>Brachycera</taxon>
        <taxon>Muscomorpha</taxon>
        <taxon>Hippoboscoidea</taxon>
        <taxon>Glossinidae</taxon>
        <taxon>Glossina</taxon>
    </lineage>
</organism>
<evidence type="ECO:0000256" key="1">
    <source>
        <dbReference type="SAM" id="Phobius"/>
    </source>
</evidence>
<sequence>MACNFSNALADLTVAFMTFSGVEYLGLEMSSLVVAALAAMFPIVKDAVLRFPTSGGLSDVFPIVMLTTFAPSGASVPLSIVAFFVLFEMCFDPVVGIVALMAVSGFDSNVSVLFSFVVFDDSLFKVFTFVVDAVMSLGLASAQGRRLFLYHINACPVNNSIIIFGISVSGISSVPQSSSICSTNSSGFVTPSYLTDHLRTRSIASLLDINSEAARMGLVARDPVSSTVNVVRGVYLDSSSSRRSIVSLLGLVEPAIAPNAFRISSTVFNASRPSSAQAAVSSSFLRL</sequence>
<name>A0A1A9UDP6_GLOAU</name>